<evidence type="ECO:0000256" key="1">
    <source>
        <dbReference type="SAM" id="Phobius"/>
    </source>
</evidence>
<keyword evidence="1" id="KW-1133">Transmembrane helix</keyword>
<evidence type="ECO:0000313" key="3">
    <source>
        <dbReference type="Proteomes" id="UP000294114"/>
    </source>
</evidence>
<organism evidence="2 3">
    <name type="scientific">Micromonospora kangleipakensis</name>
    <dbReference type="NCBI Taxonomy" id="1077942"/>
    <lineage>
        <taxon>Bacteria</taxon>
        <taxon>Bacillati</taxon>
        <taxon>Actinomycetota</taxon>
        <taxon>Actinomycetes</taxon>
        <taxon>Micromonosporales</taxon>
        <taxon>Micromonosporaceae</taxon>
        <taxon>Micromonospora</taxon>
    </lineage>
</organism>
<feature type="transmembrane region" description="Helical" evidence="1">
    <location>
        <begin position="58"/>
        <end position="78"/>
    </location>
</feature>
<protein>
    <submittedName>
        <fullName evidence="2">Uncharacterized protein</fullName>
    </submittedName>
</protein>
<dbReference type="Proteomes" id="UP000294114">
    <property type="component" value="Unassembled WGS sequence"/>
</dbReference>
<name>A0A4Q8B2U3_9ACTN</name>
<evidence type="ECO:0000313" key="2">
    <source>
        <dbReference type="EMBL" id="RZU71800.1"/>
    </source>
</evidence>
<dbReference type="EMBL" id="SHLD01000001">
    <property type="protein sequence ID" value="RZU71800.1"/>
    <property type="molecule type" value="Genomic_DNA"/>
</dbReference>
<dbReference type="AlphaFoldDB" id="A0A4Q8B2U3"/>
<keyword evidence="1" id="KW-0812">Transmembrane</keyword>
<sequence length="98" mass="11402">MSAPAQVGRRWRVSRHSLGYRIDMEIYQEHRLATRAAVLFGIVLLTIGIVQFVRSGEFHWFMALWVAVGVGIIVMRVLQLRAHRRTGVYRKRWGRIGL</sequence>
<comment type="caution">
    <text evidence="2">The sequence shown here is derived from an EMBL/GenBank/DDBJ whole genome shotgun (WGS) entry which is preliminary data.</text>
</comment>
<proteinExistence type="predicted"/>
<gene>
    <name evidence="2" type="ORF">EV384_0134</name>
</gene>
<accession>A0A4Q8B2U3</accession>
<keyword evidence="1" id="KW-0472">Membrane</keyword>
<reference evidence="2 3" key="1">
    <citation type="submission" date="2019-02" db="EMBL/GenBank/DDBJ databases">
        <title>Sequencing the genomes of 1000 actinobacteria strains.</title>
        <authorList>
            <person name="Klenk H.-P."/>
        </authorList>
    </citation>
    <scope>NUCLEOTIDE SEQUENCE [LARGE SCALE GENOMIC DNA]</scope>
    <source>
        <strain evidence="2 3">DSM 45612</strain>
    </source>
</reference>
<keyword evidence="3" id="KW-1185">Reference proteome</keyword>
<feature type="transmembrane region" description="Helical" evidence="1">
    <location>
        <begin position="32"/>
        <end position="52"/>
    </location>
</feature>